<keyword evidence="3 5" id="KW-1133">Transmembrane helix</keyword>
<dbReference type="GO" id="GO:0016020">
    <property type="term" value="C:membrane"/>
    <property type="evidence" value="ECO:0007669"/>
    <property type="project" value="UniProtKB-SubCell"/>
</dbReference>
<evidence type="ECO:0000256" key="1">
    <source>
        <dbReference type="ARBA" id="ARBA00004141"/>
    </source>
</evidence>
<feature type="transmembrane region" description="Helical" evidence="5">
    <location>
        <begin position="245"/>
        <end position="263"/>
    </location>
</feature>
<organism evidence="6 7">
    <name type="scientific">Mycena citricolor</name>
    <dbReference type="NCBI Taxonomy" id="2018698"/>
    <lineage>
        <taxon>Eukaryota</taxon>
        <taxon>Fungi</taxon>
        <taxon>Dikarya</taxon>
        <taxon>Basidiomycota</taxon>
        <taxon>Agaricomycotina</taxon>
        <taxon>Agaricomycetes</taxon>
        <taxon>Agaricomycetidae</taxon>
        <taxon>Agaricales</taxon>
        <taxon>Marasmiineae</taxon>
        <taxon>Mycenaceae</taxon>
        <taxon>Mycena</taxon>
    </lineage>
</organism>
<dbReference type="PANTHER" id="PTHR23507:SF1">
    <property type="entry name" value="FI18259P1-RELATED"/>
    <property type="match status" value="1"/>
</dbReference>
<feature type="transmembrane region" description="Helical" evidence="5">
    <location>
        <begin position="114"/>
        <end position="136"/>
    </location>
</feature>
<feature type="transmembrane region" description="Helical" evidence="5">
    <location>
        <begin position="499"/>
        <end position="522"/>
    </location>
</feature>
<feature type="transmembrane region" description="Helical" evidence="5">
    <location>
        <begin position="221"/>
        <end position="239"/>
    </location>
</feature>
<feature type="transmembrane region" description="Helical" evidence="5">
    <location>
        <begin position="148"/>
        <end position="167"/>
    </location>
</feature>
<evidence type="ECO:0000256" key="4">
    <source>
        <dbReference type="ARBA" id="ARBA00023136"/>
    </source>
</evidence>
<name>A0AAD2HBM4_9AGAR</name>
<dbReference type="SUPFAM" id="SSF103473">
    <property type="entry name" value="MFS general substrate transporter"/>
    <property type="match status" value="1"/>
</dbReference>
<feature type="transmembrane region" description="Helical" evidence="5">
    <location>
        <begin position="173"/>
        <end position="200"/>
    </location>
</feature>
<dbReference type="EMBL" id="CAVNYO010000181">
    <property type="protein sequence ID" value="CAK5272086.1"/>
    <property type="molecule type" value="Genomic_DNA"/>
</dbReference>
<keyword evidence="7" id="KW-1185">Reference proteome</keyword>
<sequence>MDDSAPAGMQSLPFWKRPSVWWVVVFAPLELLLLTSVVAANVELFTNIVCRVHNSGNVGVVAPPVGGIPYDAAAYSPWLNATGTQANLGYGGAPQPTFSSCATDPVVQAAVAKLTTVLATTAGVLSFLTVGWWGSLSDRLGRTTVIRVYILGQFLPLLNTILVVNFVDVLPGGYWFLLLDSVVLGLFGGIATFTAALNAYMSDISTPETRSSNFSLGMGSLLLGMGIGPLAGSFVVRISGNVLNLYYAALAFRLLVFCFSFAIPDSLSAEKKHLAAVKHREELDVLGANRPHSRLKDILFFLEPLLILWPNPVPGITAQRQWGLLILAMAQGIFGLLAVSDLHLDRSQLITANKSAMMPQLLYALMTFDWDAEYVGYCLSSIGFARAIYLIGILPSIVKFAKNRHASKIREMEREPLLHPGKLVPSAAAVDMQLARASALVEIFICAMLPWAPSGVIFIAILSFGCLGSGFGPAIHSVALELFSHKVGKETAAVESGKLFGALGVVQALFGTLIGPPLYGFVYAATVATFPATIFYLSLVFVTISFILLHLIRLPRVVTDPSEDEV</sequence>
<accession>A0AAD2HBM4</accession>
<keyword evidence="2 5" id="KW-0812">Transmembrane</keyword>
<dbReference type="AlphaFoldDB" id="A0AAD2HBM4"/>
<evidence type="ECO:0000313" key="7">
    <source>
        <dbReference type="Proteomes" id="UP001295794"/>
    </source>
</evidence>
<evidence type="ECO:0000256" key="5">
    <source>
        <dbReference type="SAM" id="Phobius"/>
    </source>
</evidence>
<dbReference type="InterPro" id="IPR011701">
    <property type="entry name" value="MFS"/>
</dbReference>
<protein>
    <recommendedName>
        <fullName evidence="8">Major facilitator superfamily (MFS) profile domain-containing protein</fullName>
    </recommendedName>
</protein>
<dbReference type="Proteomes" id="UP001295794">
    <property type="component" value="Unassembled WGS sequence"/>
</dbReference>
<evidence type="ECO:0000256" key="2">
    <source>
        <dbReference type="ARBA" id="ARBA00022692"/>
    </source>
</evidence>
<dbReference type="GO" id="GO:0022857">
    <property type="term" value="F:transmembrane transporter activity"/>
    <property type="evidence" value="ECO:0007669"/>
    <property type="project" value="InterPro"/>
</dbReference>
<reference evidence="6" key="1">
    <citation type="submission" date="2023-11" db="EMBL/GenBank/DDBJ databases">
        <authorList>
            <person name="De Vega J J."/>
            <person name="De Vega J J."/>
        </authorList>
    </citation>
    <scope>NUCLEOTIDE SEQUENCE</scope>
</reference>
<comment type="caution">
    <text evidence="6">The sequence shown here is derived from an EMBL/GenBank/DDBJ whole genome shotgun (WGS) entry which is preliminary data.</text>
</comment>
<dbReference type="Pfam" id="PF07690">
    <property type="entry name" value="MFS_1"/>
    <property type="match status" value="1"/>
</dbReference>
<feature type="transmembrane region" description="Helical" evidence="5">
    <location>
        <begin position="322"/>
        <end position="339"/>
    </location>
</feature>
<gene>
    <name evidence="6" type="ORF">MYCIT1_LOCUS17633</name>
</gene>
<evidence type="ECO:0000313" key="6">
    <source>
        <dbReference type="EMBL" id="CAK5272086.1"/>
    </source>
</evidence>
<dbReference type="PANTHER" id="PTHR23507">
    <property type="entry name" value="ZGC:174356"/>
    <property type="match status" value="1"/>
</dbReference>
<evidence type="ECO:0000256" key="3">
    <source>
        <dbReference type="ARBA" id="ARBA00022989"/>
    </source>
</evidence>
<dbReference type="Gene3D" id="1.20.1250.20">
    <property type="entry name" value="MFS general substrate transporter like domains"/>
    <property type="match status" value="1"/>
</dbReference>
<feature type="transmembrane region" description="Helical" evidence="5">
    <location>
        <begin position="534"/>
        <end position="552"/>
    </location>
</feature>
<evidence type="ECO:0008006" key="8">
    <source>
        <dbReference type="Google" id="ProtNLM"/>
    </source>
</evidence>
<dbReference type="InterPro" id="IPR036259">
    <property type="entry name" value="MFS_trans_sf"/>
</dbReference>
<comment type="subcellular location">
    <subcellularLocation>
        <location evidence="1">Membrane</location>
        <topology evidence="1">Multi-pass membrane protein</topology>
    </subcellularLocation>
</comment>
<feature type="transmembrane region" description="Helical" evidence="5">
    <location>
        <begin position="20"/>
        <end position="39"/>
    </location>
</feature>
<feature type="transmembrane region" description="Helical" evidence="5">
    <location>
        <begin position="434"/>
        <end position="451"/>
    </location>
</feature>
<keyword evidence="4 5" id="KW-0472">Membrane</keyword>
<proteinExistence type="predicted"/>
<feature type="transmembrane region" description="Helical" evidence="5">
    <location>
        <begin position="374"/>
        <end position="398"/>
    </location>
</feature>